<gene>
    <name evidence="9" type="ORF">ACFSUL_17170</name>
</gene>
<keyword evidence="4" id="KW-1003">Cell membrane</keyword>
<accession>A0ABW5RVB5</accession>
<keyword evidence="3" id="KW-0813">Transport</keyword>
<feature type="transmembrane region" description="Helical" evidence="8">
    <location>
        <begin position="56"/>
        <end position="73"/>
    </location>
</feature>
<feature type="transmembrane region" description="Helical" evidence="8">
    <location>
        <begin position="326"/>
        <end position="344"/>
    </location>
</feature>
<evidence type="ECO:0000256" key="4">
    <source>
        <dbReference type="ARBA" id="ARBA00022475"/>
    </source>
</evidence>
<comment type="subcellular location">
    <subcellularLocation>
        <location evidence="1">Cell membrane</location>
        <topology evidence="1">Multi-pass membrane protein</topology>
    </subcellularLocation>
</comment>
<feature type="transmembrane region" description="Helical" evidence="8">
    <location>
        <begin position="16"/>
        <end position="36"/>
    </location>
</feature>
<evidence type="ECO:0000313" key="10">
    <source>
        <dbReference type="Proteomes" id="UP001597506"/>
    </source>
</evidence>
<evidence type="ECO:0000256" key="6">
    <source>
        <dbReference type="ARBA" id="ARBA00022989"/>
    </source>
</evidence>
<dbReference type="InterPro" id="IPR000060">
    <property type="entry name" value="BCCT_transptr"/>
</dbReference>
<feature type="transmembrane region" description="Helical" evidence="8">
    <location>
        <begin position="356"/>
        <end position="379"/>
    </location>
</feature>
<keyword evidence="5 8" id="KW-0812">Transmembrane</keyword>
<keyword evidence="6 8" id="KW-1133">Transmembrane helix</keyword>
<feature type="transmembrane region" description="Helical" evidence="8">
    <location>
        <begin position="482"/>
        <end position="502"/>
    </location>
</feature>
<feature type="transmembrane region" description="Helical" evidence="8">
    <location>
        <begin position="197"/>
        <end position="221"/>
    </location>
</feature>
<feature type="transmembrane region" description="Helical" evidence="8">
    <location>
        <begin position="405"/>
        <end position="427"/>
    </location>
</feature>
<dbReference type="RefSeq" id="WP_377937132.1">
    <property type="nucleotide sequence ID" value="NZ_JBHUMF010000031.1"/>
</dbReference>
<evidence type="ECO:0000256" key="1">
    <source>
        <dbReference type="ARBA" id="ARBA00004651"/>
    </source>
</evidence>
<feature type="transmembrane region" description="Helical" evidence="8">
    <location>
        <begin position="233"/>
        <end position="257"/>
    </location>
</feature>
<evidence type="ECO:0000256" key="2">
    <source>
        <dbReference type="ARBA" id="ARBA00005658"/>
    </source>
</evidence>
<sequence length="533" mass="59248">MKEKSKGESRKRVIDYKIFVPSLLIIIAISIPFSMYEDESLNLLNGIFDGIVEMFTWGYIWYALLMVAAGLFFSFSKYGNVVLGDPTEKPRFTLFEYASILIAMGLGSTIMRTGMIQWTKVALEPPYGVEAQTREALMWGNSYSMFLWSFQVFAIFVMAAPAMGYILHVRKKPFMRISEACRCIFGDKFTNGVGGKVLDVIFLISILSGAAVTLGLGTPIITFNLAKLFDMEVTFGLTLAVTIIWVILFSVSAYLGIEKGIKKLSTLNMYIAGAFAIFIMLVGPGVFILNYFTESIGFLFSNYIDMSLHTNSLDVEGSTYMESNTVFWFAYCATWAMLHSIFAAKISRGRTIKEMILTYLLAPTLISWIATGILGGLGVHRYLTGEVPVLDIVQEQNPMAVIPEILASLPLSAIAISVFLIVATIFLTTTLDSTTYTIASYTGTKDMSKAEPSKSLRMIVAAVVTIIALLLMRIGGLAPLEVLSGLMGIPIIIIQFLTIYAAKKMMDEDKAWKYNVRRKRNDNGETWRKTSNF</sequence>
<comment type="similarity">
    <text evidence="2">Belongs to the BCCT transporter (TC 2.A.15) family.</text>
</comment>
<feature type="transmembrane region" description="Helical" evidence="8">
    <location>
        <begin position="145"/>
        <end position="167"/>
    </location>
</feature>
<evidence type="ECO:0000256" key="3">
    <source>
        <dbReference type="ARBA" id="ARBA00022448"/>
    </source>
</evidence>
<evidence type="ECO:0000256" key="5">
    <source>
        <dbReference type="ARBA" id="ARBA00022692"/>
    </source>
</evidence>
<evidence type="ECO:0000256" key="8">
    <source>
        <dbReference type="SAM" id="Phobius"/>
    </source>
</evidence>
<evidence type="ECO:0000313" key="9">
    <source>
        <dbReference type="EMBL" id="MFD2682473.1"/>
    </source>
</evidence>
<evidence type="ECO:0000256" key="7">
    <source>
        <dbReference type="ARBA" id="ARBA00023136"/>
    </source>
</evidence>
<proteinExistence type="inferred from homology"/>
<dbReference type="Pfam" id="PF02028">
    <property type="entry name" value="BCCT"/>
    <property type="match status" value="1"/>
</dbReference>
<comment type="caution">
    <text evidence="9">The sequence shown here is derived from an EMBL/GenBank/DDBJ whole genome shotgun (WGS) entry which is preliminary data.</text>
</comment>
<feature type="transmembrane region" description="Helical" evidence="8">
    <location>
        <begin position="269"/>
        <end position="292"/>
    </location>
</feature>
<dbReference type="EMBL" id="JBHUMF010000031">
    <property type="protein sequence ID" value="MFD2682473.1"/>
    <property type="molecule type" value="Genomic_DNA"/>
</dbReference>
<feature type="transmembrane region" description="Helical" evidence="8">
    <location>
        <begin position="455"/>
        <end position="476"/>
    </location>
</feature>
<dbReference type="Proteomes" id="UP001597506">
    <property type="component" value="Unassembled WGS sequence"/>
</dbReference>
<dbReference type="PANTHER" id="PTHR30047">
    <property type="entry name" value="HIGH-AFFINITY CHOLINE TRANSPORT PROTEIN-RELATED"/>
    <property type="match status" value="1"/>
</dbReference>
<organism evidence="9 10">
    <name type="scientific">Bacillus seohaeanensis</name>
    <dbReference type="NCBI Taxonomy" id="284580"/>
    <lineage>
        <taxon>Bacteria</taxon>
        <taxon>Bacillati</taxon>
        <taxon>Bacillota</taxon>
        <taxon>Bacilli</taxon>
        <taxon>Bacillales</taxon>
        <taxon>Bacillaceae</taxon>
        <taxon>Bacillus</taxon>
    </lineage>
</organism>
<reference evidence="10" key="1">
    <citation type="journal article" date="2019" name="Int. J. Syst. Evol. Microbiol.">
        <title>The Global Catalogue of Microorganisms (GCM) 10K type strain sequencing project: providing services to taxonomists for standard genome sequencing and annotation.</title>
        <authorList>
            <consortium name="The Broad Institute Genomics Platform"/>
            <consortium name="The Broad Institute Genome Sequencing Center for Infectious Disease"/>
            <person name="Wu L."/>
            <person name="Ma J."/>
        </authorList>
    </citation>
    <scope>NUCLEOTIDE SEQUENCE [LARGE SCALE GENOMIC DNA]</scope>
    <source>
        <strain evidence="10">KCTC 3913</strain>
    </source>
</reference>
<dbReference type="PANTHER" id="PTHR30047:SF7">
    <property type="entry name" value="HIGH-AFFINITY CHOLINE TRANSPORT PROTEIN"/>
    <property type="match status" value="1"/>
</dbReference>
<feature type="transmembrane region" description="Helical" evidence="8">
    <location>
        <begin position="94"/>
        <end position="111"/>
    </location>
</feature>
<name>A0ABW5RVB5_9BACI</name>
<protein>
    <submittedName>
        <fullName evidence="9">BCCT family transporter</fullName>
    </submittedName>
</protein>
<keyword evidence="10" id="KW-1185">Reference proteome</keyword>
<keyword evidence="7 8" id="KW-0472">Membrane</keyword>